<dbReference type="OrthoDB" id="9760715at2"/>
<evidence type="ECO:0000313" key="4">
    <source>
        <dbReference type="Proteomes" id="UP000234545"/>
    </source>
</evidence>
<sequence length="458" mass="51311">MRYKPHNYQRLATDFITRHDQAAIFLGMGLGKSVIALTAIWQLVLDYFLVTRVLIIAPLRVARDTWPAEAVKWDHLEGLSLAVAVGSKAERLDALAKNSMVTLINRENIPWLVAHYGTSWPFDMVVIDELSSFKNHRAKRFTALVKTRPYVSRWVGLTGTPASNGLMDLWAQFRLLDGGTRLGRYITRFRDRWFVPDKRNGMQVFTYKPRAGAEDEIYEAISDITLSMKTTDHLKLPELTVTTKQVKLASKERAVYERLKQDLVIELDGQTVDAANAAALSGKLLQLASGAIYNEQSQAIAVHSAKLDALEDLLEAANGQNLLVAYWYKHDLERIIERFPQARVLKTAEDITAWNTGEIPLGLIHPASAGHGLNLQAGGHLLIWFSLTWSLELYQQTNARLYRQGQTEPVTITHLAAEGTLDEAVLKALEAKNVTQAALIEAVKTQLTTTNRKEPSCM</sequence>
<keyword evidence="1" id="KW-0472">Membrane</keyword>
<dbReference type="InterPro" id="IPR038718">
    <property type="entry name" value="SNF2-like_sf"/>
</dbReference>
<evidence type="ECO:0000313" key="3">
    <source>
        <dbReference type="EMBL" id="PKY65739.1"/>
    </source>
</evidence>
<proteinExistence type="predicted"/>
<dbReference type="Gene3D" id="3.40.50.300">
    <property type="entry name" value="P-loop containing nucleotide triphosphate hydrolases"/>
    <property type="match status" value="1"/>
</dbReference>
<keyword evidence="3" id="KW-0067">ATP-binding</keyword>
<gene>
    <name evidence="3" type="ORF">CYJ25_08170</name>
</gene>
<dbReference type="SUPFAM" id="SSF52540">
    <property type="entry name" value="P-loop containing nucleoside triphosphate hydrolases"/>
    <property type="match status" value="2"/>
</dbReference>
<dbReference type="CDD" id="cd18013">
    <property type="entry name" value="DEXQc_bact_SNF2"/>
    <property type="match status" value="1"/>
</dbReference>
<keyword evidence="3" id="KW-0378">Hydrolase</keyword>
<evidence type="ECO:0000259" key="2">
    <source>
        <dbReference type="PROSITE" id="PS51192"/>
    </source>
</evidence>
<organism evidence="3 4">
    <name type="scientific">Schaalia turicensis</name>
    <dbReference type="NCBI Taxonomy" id="131111"/>
    <lineage>
        <taxon>Bacteria</taxon>
        <taxon>Bacillati</taxon>
        <taxon>Actinomycetota</taxon>
        <taxon>Actinomycetes</taxon>
        <taxon>Actinomycetales</taxon>
        <taxon>Actinomycetaceae</taxon>
        <taxon>Schaalia</taxon>
    </lineage>
</organism>
<dbReference type="GO" id="GO:0005524">
    <property type="term" value="F:ATP binding"/>
    <property type="evidence" value="ECO:0007669"/>
    <property type="project" value="InterPro"/>
</dbReference>
<dbReference type="EMBL" id="PKKJ01000016">
    <property type="protein sequence ID" value="PKY65739.1"/>
    <property type="molecule type" value="Genomic_DNA"/>
</dbReference>
<keyword evidence="3" id="KW-0547">Nucleotide-binding</keyword>
<name>A0A2I1I3Q4_9ACTO</name>
<keyword evidence="3" id="KW-0347">Helicase</keyword>
<dbReference type="SMART" id="SM00487">
    <property type="entry name" value="DEXDc"/>
    <property type="match status" value="1"/>
</dbReference>
<reference evidence="3 4" key="1">
    <citation type="submission" date="2017-12" db="EMBL/GenBank/DDBJ databases">
        <title>Phylogenetic diversity of female urinary microbiome.</title>
        <authorList>
            <person name="Thomas-White K."/>
            <person name="Wolfe A.J."/>
        </authorList>
    </citation>
    <scope>NUCLEOTIDE SEQUENCE [LARGE SCALE GENOMIC DNA]</scope>
    <source>
        <strain evidence="3 4">UMB0250</strain>
    </source>
</reference>
<evidence type="ECO:0000256" key="1">
    <source>
        <dbReference type="SAM" id="Phobius"/>
    </source>
</evidence>
<dbReference type="GO" id="GO:0004386">
    <property type="term" value="F:helicase activity"/>
    <property type="evidence" value="ECO:0007669"/>
    <property type="project" value="UniProtKB-KW"/>
</dbReference>
<dbReference type="Proteomes" id="UP000234545">
    <property type="component" value="Unassembled WGS sequence"/>
</dbReference>
<dbReference type="AlphaFoldDB" id="A0A2I1I3Q4"/>
<keyword evidence="1" id="KW-1133">Transmembrane helix</keyword>
<dbReference type="InterPro" id="IPR027417">
    <property type="entry name" value="P-loop_NTPase"/>
</dbReference>
<dbReference type="Gene3D" id="3.40.50.10810">
    <property type="entry name" value="Tandem AAA-ATPase domain"/>
    <property type="match status" value="1"/>
</dbReference>
<dbReference type="RefSeq" id="WP_101628660.1">
    <property type="nucleotide sequence ID" value="NZ_PKKJ01000016.1"/>
</dbReference>
<dbReference type="Pfam" id="PF00176">
    <property type="entry name" value="SNF2-rel_dom"/>
    <property type="match status" value="1"/>
</dbReference>
<dbReference type="InterPro" id="IPR014001">
    <property type="entry name" value="Helicase_ATP-bd"/>
</dbReference>
<dbReference type="InterPro" id="IPR000330">
    <property type="entry name" value="SNF2_N"/>
</dbReference>
<feature type="transmembrane region" description="Helical" evidence="1">
    <location>
        <begin position="21"/>
        <end position="44"/>
    </location>
</feature>
<feature type="domain" description="Helicase ATP-binding" evidence="2">
    <location>
        <begin position="13"/>
        <end position="179"/>
    </location>
</feature>
<dbReference type="PANTHER" id="PTHR10799">
    <property type="entry name" value="SNF2/RAD54 HELICASE FAMILY"/>
    <property type="match status" value="1"/>
</dbReference>
<dbReference type="PROSITE" id="PS51192">
    <property type="entry name" value="HELICASE_ATP_BIND_1"/>
    <property type="match status" value="1"/>
</dbReference>
<accession>A0A2I1I3Q4</accession>
<keyword evidence="1" id="KW-0812">Transmembrane</keyword>
<protein>
    <submittedName>
        <fullName evidence="3">DEAD/DEAH box helicase</fullName>
    </submittedName>
</protein>
<comment type="caution">
    <text evidence="3">The sequence shown here is derived from an EMBL/GenBank/DDBJ whole genome shotgun (WGS) entry which is preliminary data.</text>
</comment>